<proteinExistence type="predicted"/>
<evidence type="ECO:0000259" key="1">
    <source>
        <dbReference type="Pfam" id="PF21880"/>
    </source>
</evidence>
<organism evidence="2 3">
    <name type="scientific">Acidovorax lacteus</name>
    <dbReference type="NCBI Taxonomy" id="1924988"/>
    <lineage>
        <taxon>Bacteria</taxon>
        <taxon>Pseudomonadati</taxon>
        <taxon>Pseudomonadota</taxon>
        <taxon>Betaproteobacteria</taxon>
        <taxon>Burkholderiales</taxon>
        <taxon>Comamonadaceae</taxon>
        <taxon>Acidovorax</taxon>
    </lineage>
</organism>
<gene>
    <name evidence="2" type="ORF">GCM10023090_00790</name>
</gene>
<name>A0ABP8KV51_9BURK</name>
<dbReference type="Pfam" id="PF21880">
    <property type="entry name" value="DUF6916"/>
    <property type="match status" value="1"/>
</dbReference>
<keyword evidence="3" id="KW-1185">Reference proteome</keyword>
<dbReference type="EMBL" id="BAABEX010000001">
    <property type="protein sequence ID" value="GAA4417352.1"/>
    <property type="molecule type" value="Genomic_DNA"/>
</dbReference>
<protein>
    <recommendedName>
        <fullName evidence="1">DUF6916 domain-containing protein</fullName>
    </recommendedName>
</protein>
<dbReference type="InterPro" id="IPR054209">
    <property type="entry name" value="DUF6916"/>
</dbReference>
<comment type="caution">
    <text evidence="2">The sequence shown here is derived from an EMBL/GenBank/DDBJ whole genome shotgun (WGS) entry which is preliminary data.</text>
</comment>
<sequence>MKLLTLEDFAPHVNETFTVRLNDGDLDFVLQRVETYPYAAPIGDRAPFSLFFHHQAVLVIPQQTYPFRHPRLGNFDMFVVPVARDAQGFIYQAVFN</sequence>
<evidence type="ECO:0000313" key="3">
    <source>
        <dbReference type="Proteomes" id="UP001501788"/>
    </source>
</evidence>
<accession>A0ABP8KV51</accession>
<feature type="domain" description="DUF6916" evidence="1">
    <location>
        <begin position="4"/>
        <end position="95"/>
    </location>
</feature>
<dbReference type="RefSeq" id="WP_345060085.1">
    <property type="nucleotide sequence ID" value="NZ_BAABEX010000001.1"/>
</dbReference>
<reference evidence="3" key="1">
    <citation type="journal article" date="2019" name="Int. J. Syst. Evol. Microbiol.">
        <title>The Global Catalogue of Microorganisms (GCM) 10K type strain sequencing project: providing services to taxonomists for standard genome sequencing and annotation.</title>
        <authorList>
            <consortium name="The Broad Institute Genomics Platform"/>
            <consortium name="The Broad Institute Genome Sequencing Center for Infectious Disease"/>
            <person name="Wu L."/>
            <person name="Ma J."/>
        </authorList>
    </citation>
    <scope>NUCLEOTIDE SEQUENCE [LARGE SCALE GENOMIC DNA]</scope>
    <source>
        <strain evidence="3">JCM 31890</strain>
    </source>
</reference>
<evidence type="ECO:0000313" key="2">
    <source>
        <dbReference type="EMBL" id="GAA4417352.1"/>
    </source>
</evidence>
<dbReference type="Proteomes" id="UP001501788">
    <property type="component" value="Unassembled WGS sequence"/>
</dbReference>